<dbReference type="Proteomes" id="UP001229421">
    <property type="component" value="Unassembled WGS sequence"/>
</dbReference>
<dbReference type="AlphaFoldDB" id="A0AAD8LJU8"/>
<reference evidence="1" key="1">
    <citation type="journal article" date="2023" name="bioRxiv">
        <title>Improved chromosome-level genome assembly for marigold (Tagetes erecta).</title>
        <authorList>
            <person name="Jiang F."/>
            <person name="Yuan L."/>
            <person name="Wang S."/>
            <person name="Wang H."/>
            <person name="Xu D."/>
            <person name="Wang A."/>
            <person name="Fan W."/>
        </authorList>
    </citation>
    <scope>NUCLEOTIDE SEQUENCE</scope>
    <source>
        <strain evidence="1">WSJ</strain>
        <tissue evidence="1">Leaf</tissue>
    </source>
</reference>
<organism evidence="1 2">
    <name type="scientific">Tagetes erecta</name>
    <name type="common">African marigold</name>
    <dbReference type="NCBI Taxonomy" id="13708"/>
    <lineage>
        <taxon>Eukaryota</taxon>
        <taxon>Viridiplantae</taxon>
        <taxon>Streptophyta</taxon>
        <taxon>Embryophyta</taxon>
        <taxon>Tracheophyta</taxon>
        <taxon>Spermatophyta</taxon>
        <taxon>Magnoliopsida</taxon>
        <taxon>eudicotyledons</taxon>
        <taxon>Gunneridae</taxon>
        <taxon>Pentapetalae</taxon>
        <taxon>asterids</taxon>
        <taxon>campanulids</taxon>
        <taxon>Asterales</taxon>
        <taxon>Asteraceae</taxon>
        <taxon>Asteroideae</taxon>
        <taxon>Heliantheae alliance</taxon>
        <taxon>Tageteae</taxon>
        <taxon>Tagetes</taxon>
    </lineage>
</organism>
<name>A0AAD8LJU8_TARER</name>
<dbReference type="PANTHER" id="PTHR34280:SF16">
    <property type="match status" value="1"/>
</dbReference>
<gene>
    <name evidence="1" type="ORF">QVD17_04585</name>
</gene>
<evidence type="ECO:0000313" key="2">
    <source>
        <dbReference type="Proteomes" id="UP001229421"/>
    </source>
</evidence>
<evidence type="ECO:0000313" key="1">
    <source>
        <dbReference type="EMBL" id="KAK1438775.1"/>
    </source>
</evidence>
<sequence>MGACISIHHKASKKNVQVSFDHHKPVIHSTNSNRQYYSAMDGLVAVKPQLPPSASLPRFSDYGSKDEVFFDSQAWLDSDYEDEFLSVNGDFTPSRGNTPVHHSLAPSRANTFMNRVEFIGIPGQPSPTSTEKKKRLLDLFKESQRDNNGSPNYQLAELPKTYGVDMGTKKDGLQPKRERPAAGFMQGCFKSLLSFRCTGKQNKKRFISGLKLARSPVVGS</sequence>
<accession>A0AAD8LJU8</accession>
<dbReference type="InterPro" id="IPR038947">
    <property type="entry name" value="At3g27210-like"/>
</dbReference>
<proteinExistence type="predicted"/>
<dbReference type="EMBL" id="JAUHHV010000001">
    <property type="protein sequence ID" value="KAK1438775.1"/>
    <property type="molecule type" value="Genomic_DNA"/>
</dbReference>
<protein>
    <submittedName>
        <fullName evidence="1">Uncharacterized protein</fullName>
    </submittedName>
</protein>
<dbReference type="PANTHER" id="PTHR34280">
    <property type="entry name" value="OS01G0920100 PROTEIN"/>
    <property type="match status" value="1"/>
</dbReference>
<keyword evidence="2" id="KW-1185">Reference proteome</keyword>
<comment type="caution">
    <text evidence="1">The sequence shown here is derived from an EMBL/GenBank/DDBJ whole genome shotgun (WGS) entry which is preliminary data.</text>
</comment>